<evidence type="ECO:0000256" key="1">
    <source>
        <dbReference type="SAM" id="MobiDB-lite"/>
    </source>
</evidence>
<dbReference type="AlphaFoldDB" id="A0A8H7MK70"/>
<accession>A0A8H7MK70</accession>
<organism evidence="2 3">
    <name type="scientific">Ascochyta lentis</name>
    <dbReference type="NCBI Taxonomy" id="205686"/>
    <lineage>
        <taxon>Eukaryota</taxon>
        <taxon>Fungi</taxon>
        <taxon>Dikarya</taxon>
        <taxon>Ascomycota</taxon>
        <taxon>Pezizomycotina</taxon>
        <taxon>Dothideomycetes</taxon>
        <taxon>Pleosporomycetidae</taxon>
        <taxon>Pleosporales</taxon>
        <taxon>Pleosporineae</taxon>
        <taxon>Didymellaceae</taxon>
        <taxon>Ascochyta</taxon>
    </lineage>
</organism>
<dbReference type="OrthoDB" id="10493299at2759"/>
<evidence type="ECO:0000313" key="3">
    <source>
        <dbReference type="Proteomes" id="UP000651452"/>
    </source>
</evidence>
<comment type="caution">
    <text evidence="2">The sequence shown here is derived from an EMBL/GenBank/DDBJ whole genome shotgun (WGS) entry which is preliminary data.</text>
</comment>
<feature type="region of interest" description="Disordered" evidence="1">
    <location>
        <begin position="165"/>
        <end position="221"/>
    </location>
</feature>
<gene>
    <name evidence="2" type="ORF">EKO04_003798</name>
</gene>
<protein>
    <submittedName>
        <fullName evidence="2">Uncharacterized protein</fullName>
    </submittedName>
</protein>
<dbReference type="Proteomes" id="UP000651452">
    <property type="component" value="Unassembled WGS sequence"/>
</dbReference>
<name>A0A8H7MK70_9PLEO</name>
<evidence type="ECO:0000313" key="2">
    <source>
        <dbReference type="EMBL" id="KAF9698303.1"/>
    </source>
</evidence>
<feature type="compositionally biased region" description="Polar residues" evidence="1">
    <location>
        <begin position="172"/>
        <end position="183"/>
    </location>
</feature>
<reference evidence="2" key="1">
    <citation type="submission" date="2018-12" db="EMBL/GenBank/DDBJ databases">
        <authorList>
            <person name="Syme R.A."/>
            <person name="Farfan-Caceres L."/>
            <person name="Lichtenzveig J."/>
        </authorList>
    </citation>
    <scope>NUCLEOTIDE SEQUENCE</scope>
    <source>
        <strain evidence="2">Al4</strain>
    </source>
</reference>
<feature type="compositionally biased region" description="Polar residues" evidence="1">
    <location>
        <begin position="202"/>
        <end position="216"/>
    </location>
</feature>
<feature type="region of interest" description="Disordered" evidence="1">
    <location>
        <begin position="1"/>
        <end position="88"/>
    </location>
</feature>
<dbReference type="EMBL" id="RZGK01000006">
    <property type="protein sequence ID" value="KAF9698303.1"/>
    <property type="molecule type" value="Genomic_DNA"/>
</dbReference>
<proteinExistence type="predicted"/>
<keyword evidence="3" id="KW-1185">Reference proteome</keyword>
<feature type="compositionally biased region" description="Low complexity" evidence="1">
    <location>
        <begin position="60"/>
        <end position="74"/>
    </location>
</feature>
<reference evidence="2" key="2">
    <citation type="submission" date="2020-09" db="EMBL/GenBank/DDBJ databases">
        <title>Reference genome assembly for Australian Ascochyta lentis isolate Al4.</title>
        <authorList>
            <person name="Lee R.C."/>
            <person name="Farfan-Caceres L.M."/>
            <person name="Debler J.W."/>
            <person name="Williams A.H."/>
            <person name="Henares B.M."/>
        </authorList>
    </citation>
    <scope>NUCLEOTIDE SEQUENCE</scope>
    <source>
        <strain evidence="2">Al4</strain>
    </source>
</reference>
<sequence>MPQENERSGMFAPPDKQRRRDRPANVQPLNLSRPTKHPREQQPQYEPANLQPSTLSRSNQQQPEQQYRQHQPQRSLEQAQRVAPGQQGQYRAYAPEITQLSPPTYLAELSGDERPQVVQKASAAKKANRSCQCIDGVLYTGSVASGHVGGPSWYLQYPYSQVVSQHSDHQKNSTVTSLLNSPAQHPIASHQHLRLNPPPASPAQQHDQSKPSTNQPPMLDVEPPVKMRWFVTNPDPVAPNTAPPCPIDYHTGRLGHHELCVGDGQPDLLLSEESYSTTASVQETETDQRFLSNRTYMENYGRVQLHELPSSTNDVNKEVEDPQTLAYYHTELPVIIVTTASDPYTVSTPEAVPTDLVETSDQALRPDAKISDYYQAIRAWRFEHEEGVTNETPYPREIAVQYVQPRADSPNATALTGGGKEQEVVAGSKSGRRSSLDAVISHFIAENLERAVPTAAAILEHGVGSELAKQQEIDGNKS</sequence>
<feature type="compositionally biased region" description="Polar residues" evidence="1">
    <location>
        <begin position="50"/>
        <end position="59"/>
    </location>
</feature>